<protein>
    <recommendedName>
        <fullName evidence="4">Ferritin-like domain-containing protein</fullName>
    </recommendedName>
</protein>
<evidence type="ECO:0000313" key="3">
    <source>
        <dbReference type="Proteomes" id="UP000029738"/>
    </source>
</evidence>
<dbReference type="RefSeq" id="WP_038074226.1">
    <property type="nucleotide sequence ID" value="NZ_JHEG04000001.1"/>
</dbReference>
<reference evidence="1" key="2">
    <citation type="submission" date="2019-11" db="EMBL/GenBank/DDBJ databases">
        <title>Improved Assembly of Tolypothrix boutellei genome.</title>
        <authorList>
            <person name="Sarangi A.N."/>
            <person name="Mukherjee M."/>
            <person name="Ghosh S."/>
            <person name="Singh D."/>
            <person name="Das A."/>
            <person name="Kant S."/>
            <person name="Prusty A."/>
            <person name="Tripathy S."/>
        </authorList>
    </citation>
    <scope>NUCLEOTIDE SEQUENCE</scope>
    <source>
        <strain evidence="1">VB521301</strain>
    </source>
</reference>
<proteinExistence type="predicted"/>
<keyword evidence="3" id="KW-1185">Reference proteome</keyword>
<dbReference type="STRING" id="1479485.DA73_0237940"/>
<comment type="caution">
    <text evidence="2">The sequence shown here is derived from an EMBL/GenBank/DDBJ whole genome shotgun (WGS) entry which is preliminary data.</text>
</comment>
<organism evidence="2">
    <name type="scientific">Tolypothrix bouteillei VB521301</name>
    <dbReference type="NCBI Taxonomy" id="1479485"/>
    <lineage>
        <taxon>Bacteria</taxon>
        <taxon>Bacillati</taxon>
        <taxon>Cyanobacteriota</taxon>
        <taxon>Cyanophyceae</taxon>
        <taxon>Nostocales</taxon>
        <taxon>Tolypothrichaceae</taxon>
        <taxon>Tolypothrix</taxon>
    </lineage>
</organism>
<evidence type="ECO:0008006" key="4">
    <source>
        <dbReference type="Google" id="ProtNLM"/>
    </source>
</evidence>
<reference evidence="2" key="1">
    <citation type="journal article" date="2015" name="Genome Announc.">
        <title>Draft Genome Sequence of Tolypothrix boutellei Strain VB521301.</title>
        <authorList>
            <person name="Chandrababunaidu M.M."/>
            <person name="Singh D."/>
            <person name="Sen D."/>
            <person name="Bhan S."/>
            <person name="Das S."/>
            <person name="Gupta A."/>
            <person name="Adhikary S.P."/>
            <person name="Tripathy S."/>
        </authorList>
    </citation>
    <scope>NUCLEOTIDE SEQUENCE</scope>
    <source>
        <strain evidence="2">VB521301</strain>
    </source>
</reference>
<dbReference type="EMBL" id="JHEG02000059">
    <property type="protein sequence ID" value="KIE06997.1"/>
    <property type="molecule type" value="Genomic_DNA"/>
</dbReference>
<dbReference type="OrthoDB" id="8927140at2"/>
<name>A0A0C1MXG4_9CYAN</name>
<dbReference type="AlphaFoldDB" id="A0A0C1MXG4"/>
<gene>
    <name evidence="2" type="ORF">DA73_0237940</name>
    <name evidence="1" type="ORF">DA73_0400032110</name>
</gene>
<evidence type="ECO:0000313" key="2">
    <source>
        <dbReference type="EMBL" id="KIE06997.1"/>
    </source>
</evidence>
<sequence>MTATLTRPAWTTEWEVETINKLIAQHAPHLPTTRLYEPRPPATDEELENFYRFRIAGAAHDLFIVQVCAKAITDIVPDDIDLQLFISRQLGDDGEHSQHTRQRVFALSGRDPIEDIQQAVQQHWKYMGALPVRNWLGFLAFELHYELHIVAQLIVNSRLTRINDPESSNFASKRILPDEAVHRLGVVAWWQKIYDSASLEKKSKLAAQLIEVDEEGQKRRNPYLKEHWQLVQKALGFEAEGFDVIYDAWRKEVLSHLLNIPVSKLPKLVSIND</sequence>
<dbReference type="EMBL" id="JHEG04000001">
    <property type="protein sequence ID" value="KAF3889600.1"/>
    <property type="molecule type" value="Genomic_DNA"/>
</dbReference>
<accession>A0A0C1MXG4</accession>
<dbReference type="Proteomes" id="UP000029738">
    <property type="component" value="Unassembled WGS sequence"/>
</dbReference>
<evidence type="ECO:0000313" key="1">
    <source>
        <dbReference type="EMBL" id="KAF3889600.1"/>
    </source>
</evidence>